<evidence type="ECO:0000313" key="1">
    <source>
        <dbReference type="EMBL" id="MPC21816.1"/>
    </source>
</evidence>
<name>A0A5B7DLF8_PORTR</name>
<proteinExistence type="predicted"/>
<dbReference type="Proteomes" id="UP000324222">
    <property type="component" value="Unassembled WGS sequence"/>
</dbReference>
<keyword evidence="2" id="KW-1185">Reference proteome</keyword>
<reference evidence="1 2" key="1">
    <citation type="submission" date="2019-05" db="EMBL/GenBank/DDBJ databases">
        <title>Another draft genome of Portunus trituberculatus and its Hox gene families provides insights of decapod evolution.</title>
        <authorList>
            <person name="Jeong J.-H."/>
            <person name="Song I."/>
            <person name="Kim S."/>
            <person name="Choi T."/>
            <person name="Kim D."/>
            <person name="Ryu S."/>
            <person name="Kim W."/>
        </authorList>
    </citation>
    <scope>NUCLEOTIDE SEQUENCE [LARGE SCALE GENOMIC DNA]</scope>
    <source>
        <tissue evidence="1">Muscle</tissue>
    </source>
</reference>
<sequence length="65" mass="7660">MSVDLDTCVLDSPKRRCLWHFAYASYGDLRRYYAEYPWNDNCLCVRNSSLYDEHITDVMVSAMKA</sequence>
<protein>
    <submittedName>
        <fullName evidence="1">Uncharacterized protein</fullName>
    </submittedName>
</protein>
<organism evidence="1 2">
    <name type="scientific">Portunus trituberculatus</name>
    <name type="common">Swimming crab</name>
    <name type="synonym">Neptunus trituberculatus</name>
    <dbReference type="NCBI Taxonomy" id="210409"/>
    <lineage>
        <taxon>Eukaryota</taxon>
        <taxon>Metazoa</taxon>
        <taxon>Ecdysozoa</taxon>
        <taxon>Arthropoda</taxon>
        <taxon>Crustacea</taxon>
        <taxon>Multicrustacea</taxon>
        <taxon>Malacostraca</taxon>
        <taxon>Eumalacostraca</taxon>
        <taxon>Eucarida</taxon>
        <taxon>Decapoda</taxon>
        <taxon>Pleocyemata</taxon>
        <taxon>Brachyura</taxon>
        <taxon>Eubrachyura</taxon>
        <taxon>Portunoidea</taxon>
        <taxon>Portunidae</taxon>
        <taxon>Portuninae</taxon>
        <taxon>Portunus</taxon>
    </lineage>
</organism>
<gene>
    <name evidence="1" type="ORF">E2C01_014816</name>
</gene>
<comment type="caution">
    <text evidence="1">The sequence shown here is derived from an EMBL/GenBank/DDBJ whole genome shotgun (WGS) entry which is preliminary data.</text>
</comment>
<accession>A0A5B7DLF8</accession>
<evidence type="ECO:0000313" key="2">
    <source>
        <dbReference type="Proteomes" id="UP000324222"/>
    </source>
</evidence>
<dbReference type="AlphaFoldDB" id="A0A5B7DLF8"/>
<dbReference type="EMBL" id="VSRR010001021">
    <property type="protein sequence ID" value="MPC21816.1"/>
    <property type="molecule type" value="Genomic_DNA"/>
</dbReference>